<dbReference type="Proteomes" id="UP000248544">
    <property type="component" value="Unassembled WGS sequence"/>
</dbReference>
<protein>
    <recommendedName>
        <fullName evidence="5">DUF2530 domain-containing protein</fullName>
    </recommendedName>
</protein>
<feature type="region of interest" description="Disordered" evidence="1">
    <location>
        <begin position="1"/>
        <end position="27"/>
    </location>
</feature>
<feature type="transmembrane region" description="Helical" evidence="2">
    <location>
        <begin position="56"/>
        <end position="77"/>
    </location>
</feature>
<gene>
    <name evidence="3" type="ORF">C1I98_23100</name>
</gene>
<feature type="region of interest" description="Disordered" evidence="1">
    <location>
        <begin position="85"/>
        <end position="105"/>
    </location>
</feature>
<accession>A0A2W2GI63</accession>
<dbReference type="Pfam" id="PF10745">
    <property type="entry name" value="DUF2530"/>
    <property type="match status" value="1"/>
</dbReference>
<keyword evidence="2" id="KW-0812">Transmembrane</keyword>
<keyword evidence="2" id="KW-1133">Transmembrane helix</keyword>
<proteinExistence type="predicted"/>
<comment type="caution">
    <text evidence="3">The sequence shown here is derived from an EMBL/GenBank/DDBJ whole genome shotgun (WGS) entry which is preliminary data.</text>
</comment>
<keyword evidence="4" id="KW-1185">Reference proteome</keyword>
<evidence type="ECO:0008006" key="5">
    <source>
        <dbReference type="Google" id="ProtNLM"/>
    </source>
</evidence>
<feature type="transmembrane region" description="Helical" evidence="2">
    <location>
        <begin position="32"/>
        <end position="50"/>
    </location>
</feature>
<organism evidence="3 4">
    <name type="scientific">Spongiactinospora gelatinilytica</name>
    <dbReference type="NCBI Taxonomy" id="2666298"/>
    <lineage>
        <taxon>Bacteria</taxon>
        <taxon>Bacillati</taxon>
        <taxon>Actinomycetota</taxon>
        <taxon>Actinomycetes</taxon>
        <taxon>Streptosporangiales</taxon>
        <taxon>Streptosporangiaceae</taxon>
        <taxon>Spongiactinospora</taxon>
    </lineage>
</organism>
<evidence type="ECO:0000256" key="1">
    <source>
        <dbReference type="SAM" id="MobiDB-lite"/>
    </source>
</evidence>
<name>A0A2W2GI63_9ACTN</name>
<sequence length="105" mass="11263">MERVNPAPRSEHTPAPPQRPELEPLRTDDTKAILAGMALWAVALVVLLVAPPAGAAAWWPWTCVAGLVGGVFGLWYIRRRDRVAPTIPPDEQPIEPSTAVPPASG</sequence>
<evidence type="ECO:0000313" key="4">
    <source>
        <dbReference type="Proteomes" id="UP000248544"/>
    </source>
</evidence>
<reference evidence="3 4" key="1">
    <citation type="submission" date="2018-01" db="EMBL/GenBank/DDBJ databases">
        <title>Draft genome sequence of Sphaerisporangium sp. 7K107.</title>
        <authorList>
            <person name="Sahin N."/>
            <person name="Saygin H."/>
            <person name="Ay H."/>
        </authorList>
    </citation>
    <scope>NUCLEOTIDE SEQUENCE [LARGE SCALE GENOMIC DNA]</scope>
    <source>
        <strain evidence="3 4">7K107</strain>
    </source>
</reference>
<evidence type="ECO:0000313" key="3">
    <source>
        <dbReference type="EMBL" id="PZG39845.1"/>
    </source>
</evidence>
<dbReference type="AlphaFoldDB" id="A0A2W2GI63"/>
<dbReference type="EMBL" id="POUA01000198">
    <property type="protein sequence ID" value="PZG39845.1"/>
    <property type="molecule type" value="Genomic_DNA"/>
</dbReference>
<evidence type="ECO:0000256" key="2">
    <source>
        <dbReference type="SAM" id="Phobius"/>
    </source>
</evidence>
<keyword evidence="2" id="KW-0472">Membrane</keyword>
<dbReference type="InterPro" id="IPR019681">
    <property type="entry name" value="DUF2530"/>
</dbReference>